<dbReference type="InterPro" id="IPR036390">
    <property type="entry name" value="WH_DNA-bd_sf"/>
</dbReference>
<dbReference type="InterPro" id="IPR036388">
    <property type="entry name" value="WH-like_DNA-bd_sf"/>
</dbReference>
<evidence type="ECO:0000313" key="1">
    <source>
        <dbReference type="EMBL" id="KKL21213.1"/>
    </source>
</evidence>
<dbReference type="EMBL" id="LAZR01037814">
    <property type="protein sequence ID" value="KKL21213.1"/>
    <property type="molecule type" value="Genomic_DNA"/>
</dbReference>
<accession>A0A0F9EB03</accession>
<sequence length="178" mass="20974">MVKGVSKKRGMVDLNFTIFYHISQGLNPTQIAKKYKWSKTKVSYYIKELKANGYIQKIGYGTWKTTKKQVQNYHKDTSNNLNFLRKVRGHGFQFKVVVNPNLRNWNRRIEYLTKKNIPYSLVGNKASIIRIIVKGYKVWLCNKHLIIYYPTDMSFFSSSAKESRIDAVYNLHNILRLI</sequence>
<feature type="non-terminal residue" evidence="1">
    <location>
        <position position="178"/>
    </location>
</feature>
<dbReference type="SUPFAM" id="SSF46785">
    <property type="entry name" value="Winged helix' DNA-binding domain"/>
    <property type="match status" value="1"/>
</dbReference>
<comment type="caution">
    <text evidence="1">The sequence shown here is derived from an EMBL/GenBank/DDBJ whole genome shotgun (WGS) entry which is preliminary data.</text>
</comment>
<protein>
    <submittedName>
        <fullName evidence="1">Uncharacterized protein</fullName>
    </submittedName>
</protein>
<name>A0A0F9EB03_9ZZZZ</name>
<dbReference type="Pfam" id="PF13412">
    <property type="entry name" value="HTH_24"/>
    <property type="match status" value="1"/>
</dbReference>
<organism evidence="1">
    <name type="scientific">marine sediment metagenome</name>
    <dbReference type="NCBI Taxonomy" id="412755"/>
    <lineage>
        <taxon>unclassified sequences</taxon>
        <taxon>metagenomes</taxon>
        <taxon>ecological metagenomes</taxon>
    </lineage>
</organism>
<dbReference type="AlphaFoldDB" id="A0A0F9EB03"/>
<proteinExistence type="predicted"/>
<dbReference type="Gene3D" id="1.10.10.10">
    <property type="entry name" value="Winged helix-like DNA-binding domain superfamily/Winged helix DNA-binding domain"/>
    <property type="match status" value="1"/>
</dbReference>
<reference evidence="1" key="1">
    <citation type="journal article" date="2015" name="Nature">
        <title>Complex archaea that bridge the gap between prokaryotes and eukaryotes.</title>
        <authorList>
            <person name="Spang A."/>
            <person name="Saw J.H."/>
            <person name="Jorgensen S.L."/>
            <person name="Zaremba-Niedzwiedzka K."/>
            <person name="Martijn J."/>
            <person name="Lind A.E."/>
            <person name="van Eijk R."/>
            <person name="Schleper C."/>
            <person name="Guy L."/>
            <person name="Ettema T.J."/>
        </authorList>
    </citation>
    <scope>NUCLEOTIDE SEQUENCE</scope>
</reference>
<gene>
    <name evidence="1" type="ORF">LCGC14_2447680</name>
</gene>